<feature type="domain" description="AB hydrolase-1" evidence="1">
    <location>
        <begin position="8"/>
        <end position="103"/>
    </location>
</feature>
<accession>A0A7W3SXQ7</accession>
<dbReference type="InterPro" id="IPR000073">
    <property type="entry name" value="AB_hydrolase_1"/>
</dbReference>
<keyword evidence="3" id="KW-1185">Reference proteome</keyword>
<evidence type="ECO:0000313" key="3">
    <source>
        <dbReference type="Proteomes" id="UP000567067"/>
    </source>
</evidence>
<evidence type="ECO:0000313" key="2">
    <source>
        <dbReference type="EMBL" id="MBA9087878.1"/>
    </source>
</evidence>
<dbReference type="PANTHER" id="PTHR43798">
    <property type="entry name" value="MONOACYLGLYCEROL LIPASE"/>
    <property type="match status" value="1"/>
</dbReference>
<dbReference type="InterPro" id="IPR050266">
    <property type="entry name" value="AB_hydrolase_sf"/>
</dbReference>
<sequence length="135" mass="15307">MWERQMQYFKSNYHCIAPDLPGHGLSESTSFSIHDSAIDVIDLIQSIGRDKPVIMVGFSLGAQIVMEILSLESDMIDYAIINSALCRPISYANKIIEPVIRLTHGLTRNRYFAKLQARQTLGKPCLRRIMQKPAK</sequence>
<dbReference type="AlphaFoldDB" id="A0A7W3SXQ7"/>
<name>A0A7W3SXQ7_9BACL</name>
<reference evidence="2 3" key="1">
    <citation type="submission" date="2020-08" db="EMBL/GenBank/DDBJ databases">
        <title>Genomic Encyclopedia of Type Strains, Phase III (KMG-III): the genomes of soil and plant-associated and newly described type strains.</title>
        <authorList>
            <person name="Whitman W."/>
        </authorList>
    </citation>
    <scope>NUCLEOTIDE SEQUENCE [LARGE SCALE GENOMIC DNA]</scope>
    <source>
        <strain evidence="2 3">CECT 8693</strain>
    </source>
</reference>
<evidence type="ECO:0000259" key="1">
    <source>
        <dbReference type="Pfam" id="PF12697"/>
    </source>
</evidence>
<dbReference type="SUPFAM" id="SSF53474">
    <property type="entry name" value="alpha/beta-Hydrolases"/>
    <property type="match status" value="1"/>
</dbReference>
<organism evidence="2 3">
    <name type="scientific">Fontibacillus solani</name>
    <dbReference type="NCBI Taxonomy" id="1572857"/>
    <lineage>
        <taxon>Bacteria</taxon>
        <taxon>Bacillati</taxon>
        <taxon>Bacillota</taxon>
        <taxon>Bacilli</taxon>
        <taxon>Bacillales</taxon>
        <taxon>Paenibacillaceae</taxon>
        <taxon>Fontibacillus</taxon>
    </lineage>
</organism>
<dbReference type="EMBL" id="JACJIP010000037">
    <property type="protein sequence ID" value="MBA9087878.1"/>
    <property type="molecule type" value="Genomic_DNA"/>
</dbReference>
<dbReference type="Proteomes" id="UP000567067">
    <property type="component" value="Unassembled WGS sequence"/>
</dbReference>
<proteinExistence type="predicted"/>
<dbReference type="RefSeq" id="WP_246334619.1">
    <property type="nucleotide sequence ID" value="NZ_JACJIP010000037.1"/>
</dbReference>
<dbReference type="InterPro" id="IPR029058">
    <property type="entry name" value="AB_hydrolase_fold"/>
</dbReference>
<gene>
    <name evidence="2" type="ORF">FHR92_004371</name>
</gene>
<protein>
    <submittedName>
        <fullName evidence="2">Pimeloyl-ACP methyl ester carboxylesterase</fullName>
    </submittedName>
</protein>
<dbReference type="Pfam" id="PF12697">
    <property type="entry name" value="Abhydrolase_6"/>
    <property type="match status" value="1"/>
</dbReference>
<comment type="caution">
    <text evidence="2">The sequence shown here is derived from an EMBL/GenBank/DDBJ whole genome shotgun (WGS) entry which is preliminary data.</text>
</comment>
<dbReference type="Gene3D" id="3.40.50.1820">
    <property type="entry name" value="alpha/beta hydrolase"/>
    <property type="match status" value="1"/>
</dbReference>